<keyword evidence="1" id="KW-0548">Nucleotidyltransferase</keyword>
<protein>
    <submittedName>
        <fullName evidence="1">Reverse transcriptase</fullName>
    </submittedName>
</protein>
<keyword evidence="1" id="KW-0695">RNA-directed DNA polymerase</keyword>
<dbReference type="GO" id="GO:0003964">
    <property type="term" value="F:RNA-directed DNA polymerase activity"/>
    <property type="evidence" value="ECO:0007669"/>
    <property type="project" value="UniProtKB-KW"/>
</dbReference>
<evidence type="ECO:0000313" key="1">
    <source>
        <dbReference type="EMBL" id="KAA3486664.1"/>
    </source>
</evidence>
<proteinExistence type="predicted"/>
<comment type="caution">
    <text evidence="1">The sequence shown here is derived from an EMBL/GenBank/DDBJ whole genome shotgun (WGS) entry which is preliminary data.</text>
</comment>
<reference evidence="2" key="1">
    <citation type="journal article" date="2019" name="Plant Biotechnol. J.">
        <title>Genome sequencing of the Australian wild diploid species Gossypium australe highlights disease resistance and delayed gland morphogenesis.</title>
        <authorList>
            <person name="Cai Y."/>
            <person name="Cai X."/>
            <person name="Wang Q."/>
            <person name="Wang P."/>
            <person name="Zhang Y."/>
            <person name="Cai C."/>
            <person name="Xu Y."/>
            <person name="Wang K."/>
            <person name="Zhou Z."/>
            <person name="Wang C."/>
            <person name="Geng S."/>
            <person name="Li B."/>
            <person name="Dong Q."/>
            <person name="Hou Y."/>
            <person name="Wang H."/>
            <person name="Ai P."/>
            <person name="Liu Z."/>
            <person name="Yi F."/>
            <person name="Sun M."/>
            <person name="An G."/>
            <person name="Cheng J."/>
            <person name="Zhang Y."/>
            <person name="Shi Q."/>
            <person name="Xie Y."/>
            <person name="Shi X."/>
            <person name="Chang Y."/>
            <person name="Huang F."/>
            <person name="Chen Y."/>
            <person name="Hong S."/>
            <person name="Mi L."/>
            <person name="Sun Q."/>
            <person name="Zhang L."/>
            <person name="Zhou B."/>
            <person name="Peng R."/>
            <person name="Zhang X."/>
            <person name="Liu F."/>
        </authorList>
    </citation>
    <scope>NUCLEOTIDE SEQUENCE [LARGE SCALE GENOMIC DNA]</scope>
    <source>
        <strain evidence="2">cv. PA1801</strain>
    </source>
</reference>
<name>A0A5B6X059_9ROSI</name>
<dbReference type="AlphaFoldDB" id="A0A5B6X059"/>
<dbReference type="EMBL" id="SMMG02000001">
    <property type="protein sequence ID" value="KAA3486664.1"/>
    <property type="molecule type" value="Genomic_DNA"/>
</dbReference>
<dbReference type="Proteomes" id="UP000325315">
    <property type="component" value="Unassembled WGS sequence"/>
</dbReference>
<keyword evidence="2" id="KW-1185">Reference proteome</keyword>
<gene>
    <name evidence="1" type="ORF">EPI10_030550</name>
</gene>
<keyword evidence="1" id="KW-0808">Transferase</keyword>
<organism evidence="1 2">
    <name type="scientific">Gossypium australe</name>
    <dbReference type="NCBI Taxonomy" id="47621"/>
    <lineage>
        <taxon>Eukaryota</taxon>
        <taxon>Viridiplantae</taxon>
        <taxon>Streptophyta</taxon>
        <taxon>Embryophyta</taxon>
        <taxon>Tracheophyta</taxon>
        <taxon>Spermatophyta</taxon>
        <taxon>Magnoliopsida</taxon>
        <taxon>eudicotyledons</taxon>
        <taxon>Gunneridae</taxon>
        <taxon>Pentapetalae</taxon>
        <taxon>rosids</taxon>
        <taxon>malvids</taxon>
        <taxon>Malvales</taxon>
        <taxon>Malvaceae</taxon>
        <taxon>Malvoideae</taxon>
        <taxon>Gossypium</taxon>
    </lineage>
</organism>
<evidence type="ECO:0000313" key="2">
    <source>
        <dbReference type="Proteomes" id="UP000325315"/>
    </source>
</evidence>
<sequence>MARVVSGYFKVMFTASQTTICEKTMCRMGFIDEWVSLVIGCVRTVNYFVLFNEVQEEEFKPPNGLR</sequence>
<accession>A0A5B6X059</accession>
<dbReference type="OrthoDB" id="1000610at2759"/>